<dbReference type="InterPro" id="IPR029058">
    <property type="entry name" value="AB_hydrolase_fold"/>
</dbReference>
<sequence>MAEYYVNLIKATYPSGHILLGGWSLGGLIAIQAAHILSNDPELKVVGIIHDHVTPTCPPTVLIRALDDGSNNSRDLNETSPTETSNDSETQALGFDRYQNFNLRYVVNTPGDHFSIFNKENNYEI</sequence>
<comment type="caution">
    <text evidence="2">The sequence shown here is derived from an EMBL/GenBank/DDBJ whole genome shotgun (WGS) entry which is preliminary data.</text>
</comment>
<protein>
    <submittedName>
        <fullName evidence="2">Uncharacterized protein</fullName>
    </submittedName>
</protein>
<gene>
    <name evidence="2" type="ORF">M7I_6485</name>
</gene>
<evidence type="ECO:0000313" key="2">
    <source>
        <dbReference type="EMBL" id="EHK97751.1"/>
    </source>
</evidence>
<organism evidence="2 3">
    <name type="scientific">Glarea lozoyensis (strain ATCC 74030 / MF5533)</name>
    <dbReference type="NCBI Taxonomy" id="1104152"/>
    <lineage>
        <taxon>Eukaryota</taxon>
        <taxon>Fungi</taxon>
        <taxon>Dikarya</taxon>
        <taxon>Ascomycota</taxon>
        <taxon>Pezizomycotina</taxon>
        <taxon>Leotiomycetes</taxon>
        <taxon>Helotiales</taxon>
        <taxon>Helotiaceae</taxon>
        <taxon>Glarea</taxon>
    </lineage>
</organism>
<proteinExistence type="predicted"/>
<dbReference type="Proteomes" id="UP000005446">
    <property type="component" value="Unassembled WGS sequence"/>
</dbReference>
<dbReference type="EMBL" id="AGUE01000179">
    <property type="protein sequence ID" value="EHK97751.1"/>
    <property type="molecule type" value="Genomic_DNA"/>
</dbReference>
<name>H0EUP7_GLAL7</name>
<dbReference type="InParanoid" id="H0EUP7"/>
<evidence type="ECO:0000313" key="3">
    <source>
        <dbReference type="Proteomes" id="UP000005446"/>
    </source>
</evidence>
<dbReference type="OrthoDB" id="10253869at2759"/>
<dbReference type="AlphaFoldDB" id="H0EUP7"/>
<dbReference type="HOGENOM" id="CLU_1992868_0_0_1"/>
<dbReference type="Gene3D" id="3.40.50.1820">
    <property type="entry name" value="alpha/beta hydrolase"/>
    <property type="match status" value="1"/>
</dbReference>
<reference evidence="2 3" key="1">
    <citation type="journal article" date="2012" name="Eukaryot. Cell">
        <title>Genome sequence of the fungus Glarea lozoyensis: the first genome sequence of a species from the Helotiaceae family.</title>
        <authorList>
            <person name="Youssar L."/>
            <person name="Gruening B.A."/>
            <person name="Erxleben A."/>
            <person name="Guenther S."/>
            <person name="Huettel W."/>
        </authorList>
    </citation>
    <scope>NUCLEOTIDE SEQUENCE [LARGE SCALE GENOMIC DNA]</scope>
    <source>
        <strain evidence="3">ATCC 74030 / MF5533</strain>
    </source>
</reference>
<accession>H0EUP7</accession>
<keyword evidence="3" id="KW-1185">Reference proteome</keyword>
<feature type="compositionally biased region" description="Polar residues" evidence="1">
    <location>
        <begin position="69"/>
        <end position="91"/>
    </location>
</feature>
<feature type="region of interest" description="Disordered" evidence="1">
    <location>
        <begin position="68"/>
        <end position="91"/>
    </location>
</feature>
<evidence type="ECO:0000256" key="1">
    <source>
        <dbReference type="SAM" id="MobiDB-lite"/>
    </source>
</evidence>
<dbReference type="SUPFAM" id="SSF53474">
    <property type="entry name" value="alpha/beta-Hydrolases"/>
    <property type="match status" value="1"/>
</dbReference>